<keyword evidence="7" id="KW-1185">Reference proteome</keyword>
<feature type="domain" description="HTH lysR-type" evidence="5">
    <location>
        <begin position="1"/>
        <end position="59"/>
    </location>
</feature>
<evidence type="ECO:0000313" key="6">
    <source>
        <dbReference type="EMBL" id="MBJ8436823.1"/>
    </source>
</evidence>
<dbReference type="InterPro" id="IPR036388">
    <property type="entry name" value="WH-like_DNA-bd_sf"/>
</dbReference>
<evidence type="ECO:0000256" key="3">
    <source>
        <dbReference type="ARBA" id="ARBA00023125"/>
    </source>
</evidence>
<evidence type="ECO:0000256" key="4">
    <source>
        <dbReference type="ARBA" id="ARBA00023163"/>
    </source>
</evidence>
<evidence type="ECO:0000259" key="5">
    <source>
        <dbReference type="PROSITE" id="PS50931"/>
    </source>
</evidence>
<evidence type="ECO:0000256" key="2">
    <source>
        <dbReference type="ARBA" id="ARBA00023015"/>
    </source>
</evidence>
<name>A0ABS1AG20_9GAMM</name>
<dbReference type="InterPro" id="IPR005119">
    <property type="entry name" value="LysR_subst-bd"/>
</dbReference>
<dbReference type="Proteomes" id="UP000808699">
    <property type="component" value="Unassembled WGS sequence"/>
</dbReference>
<dbReference type="InterPro" id="IPR058163">
    <property type="entry name" value="LysR-type_TF_proteobact-type"/>
</dbReference>
<dbReference type="InterPro" id="IPR000847">
    <property type="entry name" value="LysR_HTH_N"/>
</dbReference>
<keyword evidence="4" id="KW-0804">Transcription</keyword>
<keyword evidence="3" id="KW-0238">DNA-binding</keyword>
<comment type="caution">
    <text evidence="6">The sequence shown here is derived from an EMBL/GenBank/DDBJ whole genome shotgun (WGS) entry which is preliminary data.</text>
</comment>
<dbReference type="Gene3D" id="1.10.10.10">
    <property type="entry name" value="Winged helix-like DNA-binding domain superfamily/Winged helix DNA-binding domain"/>
    <property type="match status" value="1"/>
</dbReference>
<dbReference type="SUPFAM" id="SSF46785">
    <property type="entry name" value="Winged helix' DNA-binding domain"/>
    <property type="match status" value="1"/>
</dbReference>
<comment type="similarity">
    <text evidence="1">Belongs to the LysR transcriptional regulatory family.</text>
</comment>
<dbReference type="InterPro" id="IPR036390">
    <property type="entry name" value="WH_DNA-bd_sf"/>
</dbReference>
<dbReference type="PANTHER" id="PTHR30537:SF5">
    <property type="entry name" value="HTH-TYPE TRANSCRIPTIONAL ACTIVATOR TTDR-RELATED"/>
    <property type="match status" value="1"/>
</dbReference>
<evidence type="ECO:0000313" key="7">
    <source>
        <dbReference type="Proteomes" id="UP000808699"/>
    </source>
</evidence>
<dbReference type="PROSITE" id="PS50931">
    <property type="entry name" value="HTH_LYSR"/>
    <property type="match status" value="1"/>
</dbReference>
<protein>
    <submittedName>
        <fullName evidence="6">LysR family transcriptional regulator</fullName>
    </submittedName>
</protein>
<dbReference type="SUPFAM" id="SSF53850">
    <property type="entry name" value="Periplasmic binding protein-like II"/>
    <property type="match status" value="1"/>
</dbReference>
<dbReference type="Pfam" id="PF00126">
    <property type="entry name" value="HTH_1"/>
    <property type="match status" value="1"/>
</dbReference>
<proteinExistence type="inferred from homology"/>
<keyword evidence="2" id="KW-0805">Transcription regulation</keyword>
<dbReference type="CDD" id="cd08475">
    <property type="entry name" value="PBP2_CrgA_like_6"/>
    <property type="match status" value="1"/>
</dbReference>
<dbReference type="EMBL" id="JADWNO010000002">
    <property type="protein sequence ID" value="MBJ8436823.1"/>
    <property type="molecule type" value="Genomic_DNA"/>
</dbReference>
<dbReference type="Pfam" id="PF03466">
    <property type="entry name" value="LysR_substrate"/>
    <property type="match status" value="1"/>
</dbReference>
<reference evidence="6 7" key="1">
    <citation type="submission" date="2020-11" db="EMBL/GenBank/DDBJ databases">
        <title>Enhanced detection system for hospital associated transmission using whole genome sequencing surveillance.</title>
        <authorList>
            <person name="Harrison L.H."/>
            <person name="Van Tyne D."/>
            <person name="Marsh J.W."/>
            <person name="Griffith M.P."/>
            <person name="Snyder D.J."/>
            <person name="Cooper V.S."/>
            <person name="Mustapha M."/>
        </authorList>
    </citation>
    <scope>NUCLEOTIDE SEQUENCE [LARGE SCALE GENOMIC DNA]</scope>
    <source>
        <strain evidence="6 7">ACIN00241</strain>
    </source>
</reference>
<gene>
    <name evidence="6" type="ORF">I6M64_05730</name>
</gene>
<sequence length="298" mass="33409">MDRLTSMAVFVKVVDVGSFAAAANILEMSGPMVGKHIRALEKYLGAQLLNRTTRRQNLTEFGQVYYEQCLVVLSAVEAGEAIAANQSGEPMGRLRISMPVHFGRHCVAPILLKLAKRYPKLELDLSFSDRFIDLGDDEVDLAIRTGSLGNWGGIVARHVANQRMIVCASPEYLAQNGTPNSIADIVNHWAVVYRRMGSVRPWIFPRKDQAQIEIMPLHRLRFDDLDSIAEAVVSGAGLAWLPSWLVQARLQSGALVRLFPDELEYPYEVSLLWLQRPQMPLKLRVAIDTLMLELPKYV</sequence>
<evidence type="ECO:0000256" key="1">
    <source>
        <dbReference type="ARBA" id="ARBA00009437"/>
    </source>
</evidence>
<dbReference type="RefSeq" id="WP_200043061.1">
    <property type="nucleotide sequence ID" value="NZ_JADWNO010000002.1"/>
</dbReference>
<accession>A0ABS1AG20</accession>
<dbReference type="PANTHER" id="PTHR30537">
    <property type="entry name" value="HTH-TYPE TRANSCRIPTIONAL REGULATOR"/>
    <property type="match status" value="1"/>
</dbReference>
<organism evidence="6 7">
    <name type="scientific">Acinetobacter lactucae</name>
    <dbReference type="NCBI Taxonomy" id="1785128"/>
    <lineage>
        <taxon>Bacteria</taxon>
        <taxon>Pseudomonadati</taxon>
        <taxon>Pseudomonadota</taxon>
        <taxon>Gammaproteobacteria</taxon>
        <taxon>Moraxellales</taxon>
        <taxon>Moraxellaceae</taxon>
        <taxon>Acinetobacter</taxon>
        <taxon>Acinetobacter calcoaceticus/baumannii complex</taxon>
    </lineage>
</organism>
<dbReference type="Gene3D" id="3.40.190.290">
    <property type="match status" value="1"/>
</dbReference>